<accession>A0A5K7X937</accession>
<protein>
    <submittedName>
        <fullName evidence="2">Uncharacterized protein</fullName>
    </submittedName>
</protein>
<evidence type="ECO:0000313" key="2">
    <source>
        <dbReference type="EMBL" id="BBO30933.1"/>
    </source>
</evidence>
<gene>
    <name evidence="2" type="ORF">PLANPX_0545</name>
</gene>
<name>A0A5K7X937_9BACT</name>
<evidence type="ECO:0000313" key="3">
    <source>
        <dbReference type="Proteomes" id="UP000326837"/>
    </source>
</evidence>
<dbReference type="EMBL" id="AP021861">
    <property type="protein sequence ID" value="BBO30933.1"/>
    <property type="molecule type" value="Genomic_DNA"/>
</dbReference>
<sequence length="83" mass="9492">MNDDINVLALVKGRERYIFLYEDSQRAEALRTLGRFASNPELSFTWYDAAVLSQKVRNSASESVPEMKATLPRRMNLPQPSDD</sequence>
<dbReference type="KEGG" id="lpav:PLANPX_0545"/>
<keyword evidence="3" id="KW-1185">Reference proteome</keyword>
<reference evidence="3" key="1">
    <citation type="submission" date="2019-10" db="EMBL/GenBank/DDBJ databases">
        <title>Lacipirellula parvula gen. nov., sp. nov., representing a lineage of planctomycetes widespread in freshwater anoxic habitats, and description of the family Lacipirellulaceae.</title>
        <authorList>
            <person name="Dedysh S.N."/>
            <person name="Kulichevskaya I.S."/>
            <person name="Beletsky A.V."/>
            <person name="Rakitin A.L."/>
            <person name="Mardanov A.V."/>
            <person name="Ivanova A.A."/>
            <person name="Saltykova V.X."/>
            <person name="Rijpstra W.I.C."/>
            <person name="Sinninghe Damste J.S."/>
            <person name="Ravin N.V."/>
        </authorList>
    </citation>
    <scope>NUCLEOTIDE SEQUENCE [LARGE SCALE GENOMIC DNA]</scope>
    <source>
        <strain evidence="3">PX69</strain>
    </source>
</reference>
<dbReference type="Proteomes" id="UP000326837">
    <property type="component" value="Chromosome"/>
</dbReference>
<organism evidence="2 3">
    <name type="scientific">Lacipirellula parvula</name>
    <dbReference type="NCBI Taxonomy" id="2650471"/>
    <lineage>
        <taxon>Bacteria</taxon>
        <taxon>Pseudomonadati</taxon>
        <taxon>Planctomycetota</taxon>
        <taxon>Planctomycetia</taxon>
        <taxon>Pirellulales</taxon>
        <taxon>Lacipirellulaceae</taxon>
        <taxon>Lacipirellula</taxon>
    </lineage>
</organism>
<proteinExistence type="predicted"/>
<dbReference type="RefSeq" id="WP_152097175.1">
    <property type="nucleotide sequence ID" value="NZ_AP021861.1"/>
</dbReference>
<evidence type="ECO:0000256" key="1">
    <source>
        <dbReference type="SAM" id="MobiDB-lite"/>
    </source>
</evidence>
<dbReference type="AlphaFoldDB" id="A0A5K7X937"/>
<feature type="region of interest" description="Disordered" evidence="1">
    <location>
        <begin position="58"/>
        <end position="83"/>
    </location>
</feature>